<dbReference type="InterPro" id="IPR010930">
    <property type="entry name" value="Flg_bb/hook_C_dom"/>
</dbReference>
<protein>
    <recommendedName>
        <fullName evidence="4">Flagellar basal-body rod protein FlgF</fullName>
    </recommendedName>
</protein>
<accession>A0ABZ3IDY9</accession>
<feature type="domain" description="Flagellar hook protein FlgE/F/G-like D1" evidence="7">
    <location>
        <begin position="82"/>
        <end position="148"/>
    </location>
</feature>
<comment type="subunit">
    <text evidence="4">The basal body constitutes a major portion of the flagellar organelle and consists of five rings (E,L,P,S, and M) mounted on a central rod. The rod consists of about 26 subunits of FlgG in the distal portion, and FlgB, FlgC and FlgF are thought to build up the proximal portion of the rod with about 6 subunits each.</text>
</comment>
<evidence type="ECO:0000256" key="2">
    <source>
        <dbReference type="ARBA" id="ARBA00009677"/>
    </source>
</evidence>
<feature type="domain" description="Flagellar basal-body/hook protein C-terminal" evidence="6">
    <location>
        <begin position="191"/>
        <end position="233"/>
    </location>
</feature>
<evidence type="ECO:0000256" key="1">
    <source>
        <dbReference type="ARBA" id="ARBA00004117"/>
    </source>
</evidence>
<evidence type="ECO:0000259" key="7">
    <source>
        <dbReference type="Pfam" id="PF22692"/>
    </source>
</evidence>
<keyword evidence="9" id="KW-1185">Reference proteome</keyword>
<evidence type="ECO:0000259" key="6">
    <source>
        <dbReference type="Pfam" id="PF06429"/>
    </source>
</evidence>
<keyword evidence="8" id="KW-0282">Flagellum</keyword>
<dbReference type="InterPro" id="IPR053967">
    <property type="entry name" value="LlgE_F_G-like_D1"/>
</dbReference>
<dbReference type="EMBL" id="CP150951">
    <property type="protein sequence ID" value="XFO63088.1"/>
    <property type="molecule type" value="Genomic_DNA"/>
</dbReference>
<evidence type="ECO:0000256" key="4">
    <source>
        <dbReference type="RuleBase" id="RU362116"/>
    </source>
</evidence>
<dbReference type="NCBIfam" id="TIGR03506">
    <property type="entry name" value="FlgEFG_subfam"/>
    <property type="match status" value="1"/>
</dbReference>
<evidence type="ECO:0000313" key="9">
    <source>
        <dbReference type="Proteomes" id="UP001440612"/>
    </source>
</evidence>
<dbReference type="InterPro" id="IPR020013">
    <property type="entry name" value="Flagellar_FlgE/F/G"/>
</dbReference>
<dbReference type="Pfam" id="PF06429">
    <property type="entry name" value="Flg_bbr_C"/>
    <property type="match status" value="1"/>
</dbReference>
<dbReference type="PANTHER" id="PTHR30435">
    <property type="entry name" value="FLAGELLAR PROTEIN"/>
    <property type="match status" value="1"/>
</dbReference>
<reference evidence="9" key="1">
    <citation type="submission" date="2024-04" db="EMBL/GenBank/DDBJ databases">
        <title>Phylogenomic analyses of a clade within the roseobacter group suggest taxonomic reassignments of species of the genera Aestuariivita, Citreicella, Loktanella, Nautella, Pelagibaca, Ruegeria, Thalassobius, Thiobacimonas and Tropicibacter, and the proposal o.</title>
        <authorList>
            <person name="Jeon C.O."/>
        </authorList>
    </citation>
    <scope>NUCLEOTIDE SEQUENCE [LARGE SCALE GENOMIC DNA]</scope>
    <source>
        <strain evidence="9">BS5-3</strain>
    </source>
</reference>
<dbReference type="NCBIfam" id="NF009332">
    <property type="entry name" value="PRK12690.1"/>
    <property type="match status" value="1"/>
</dbReference>
<comment type="subcellular location">
    <subcellularLocation>
        <location evidence="1 4">Bacterial flagellum basal body</location>
    </subcellularLocation>
</comment>
<gene>
    <name evidence="8" type="ORF">AABB29_01565</name>
</gene>
<evidence type="ECO:0000256" key="3">
    <source>
        <dbReference type="ARBA" id="ARBA00023143"/>
    </source>
</evidence>
<dbReference type="Pfam" id="PF00460">
    <property type="entry name" value="Flg_bb_rod"/>
    <property type="match status" value="1"/>
</dbReference>
<feature type="domain" description="Flagellar basal body rod protein N-terminal" evidence="5">
    <location>
        <begin position="12"/>
        <end position="35"/>
    </location>
</feature>
<dbReference type="PROSITE" id="PS00588">
    <property type="entry name" value="FLAGELLA_BB_ROD"/>
    <property type="match status" value="1"/>
</dbReference>
<dbReference type="InterPro" id="IPR001444">
    <property type="entry name" value="Flag_bb_rod_N"/>
</dbReference>
<organism evidence="8 9">
    <name type="scientific">Yoonia phaeophyticola</name>
    <dbReference type="NCBI Taxonomy" id="3137369"/>
    <lineage>
        <taxon>Bacteria</taxon>
        <taxon>Pseudomonadati</taxon>
        <taxon>Pseudomonadota</taxon>
        <taxon>Alphaproteobacteria</taxon>
        <taxon>Rhodobacterales</taxon>
        <taxon>Paracoccaceae</taxon>
        <taxon>Yoonia</taxon>
    </lineage>
</organism>
<dbReference type="Pfam" id="PF22692">
    <property type="entry name" value="LlgE_F_G_D1"/>
    <property type="match status" value="1"/>
</dbReference>
<dbReference type="RefSeq" id="WP_373636862.1">
    <property type="nucleotide sequence ID" value="NZ_CP150951.2"/>
</dbReference>
<keyword evidence="3 4" id="KW-0975">Bacterial flagellum</keyword>
<dbReference type="PANTHER" id="PTHR30435:SF19">
    <property type="entry name" value="FLAGELLAR BASAL-BODY ROD PROTEIN FLGG"/>
    <property type="match status" value="1"/>
</dbReference>
<keyword evidence="8" id="KW-0969">Cilium</keyword>
<name>A0ABZ3IDY9_9RHOB</name>
<dbReference type="InterPro" id="IPR019776">
    <property type="entry name" value="Flagellar_basal_body_rod_CS"/>
</dbReference>
<proteinExistence type="inferred from homology"/>
<dbReference type="SUPFAM" id="SSF117143">
    <property type="entry name" value="Flagellar hook protein flgE"/>
    <property type="match status" value="1"/>
</dbReference>
<dbReference type="InterPro" id="IPR012836">
    <property type="entry name" value="FlgF"/>
</dbReference>
<evidence type="ECO:0000313" key="8">
    <source>
        <dbReference type="EMBL" id="XFO63088.1"/>
    </source>
</evidence>
<evidence type="ECO:0000259" key="5">
    <source>
        <dbReference type="Pfam" id="PF00460"/>
    </source>
</evidence>
<dbReference type="InterPro" id="IPR037925">
    <property type="entry name" value="FlgE/F/G-like"/>
</dbReference>
<sequence>MDNASYTTLTRQSGLMREMQTLANNIANASTTGFRAEEVMFSEHIKALGPSASSLSMATAAVRNTVDTQGTLTQTGGTFDLAIEGDGFFLIETPNGQRLTRAGAFTPNENGDLVTADGYPVLDPGGAPVFVPQGLGSVGIGADGTISAGGQPVGQVGLVRPLEPAQMIRESGVMFDAPDGFEAIPDGRMLQGFLEASNVNPILQVSRMIEVQRAYELGQNFLDKEDERIRSVIEAMRR</sequence>
<dbReference type="NCBIfam" id="TIGR02490">
    <property type="entry name" value="flgF"/>
    <property type="match status" value="1"/>
</dbReference>
<keyword evidence="8" id="KW-0966">Cell projection</keyword>
<dbReference type="Proteomes" id="UP001440612">
    <property type="component" value="Chromosome"/>
</dbReference>
<comment type="similarity">
    <text evidence="2 4">Belongs to the flagella basal body rod proteins family.</text>
</comment>